<dbReference type="EMBL" id="VHII01000024">
    <property type="protein sequence ID" value="KAF1371954.1"/>
    <property type="molecule type" value="Genomic_DNA"/>
</dbReference>
<dbReference type="AlphaFoldDB" id="A0A6A5E7F6"/>
<sequence length="119" mass="13038">MAPQRHLTLPCPVLRQQYQREDGTFKQPSAASYSATAPPGSFNTLNRADETVHELYVVFNVVQEDGNVASKPDQMKDSAVSPSAGQFEDNTQFPPAVPLRVDDLQQVKTDGANTESSCR</sequence>
<name>A0A6A5E7F6_PERFL</name>
<comment type="caution">
    <text evidence="2">The sequence shown here is derived from an EMBL/GenBank/DDBJ whole genome shotgun (WGS) entry which is preliminary data.</text>
</comment>
<evidence type="ECO:0000256" key="1">
    <source>
        <dbReference type="SAM" id="MobiDB-lite"/>
    </source>
</evidence>
<feature type="compositionally biased region" description="Polar residues" evidence="1">
    <location>
        <begin position="80"/>
        <end position="93"/>
    </location>
</feature>
<keyword evidence="3" id="KW-1185">Reference proteome</keyword>
<reference evidence="2 3" key="1">
    <citation type="submission" date="2019-06" db="EMBL/GenBank/DDBJ databases">
        <title>A chromosome-scale genome assembly of the European perch, Perca fluviatilis.</title>
        <authorList>
            <person name="Roques C."/>
            <person name="Zahm M."/>
            <person name="Cabau C."/>
            <person name="Klopp C."/>
            <person name="Bouchez O."/>
            <person name="Donnadieu C."/>
            <person name="Kuhl H."/>
            <person name="Gislard M."/>
            <person name="Guendouz S."/>
            <person name="Journot L."/>
            <person name="Haffray P."/>
            <person name="Bestin A."/>
            <person name="Morvezen R."/>
            <person name="Feron R."/>
            <person name="Wen M."/>
            <person name="Jouanno E."/>
            <person name="Herpin A."/>
            <person name="Schartl M."/>
            <person name="Postlethwait J."/>
            <person name="Schaerlinger B."/>
            <person name="Chardard D."/>
            <person name="Lecocq T."/>
            <person name="Poncet C."/>
            <person name="Jaffrelo L."/>
            <person name="Lampietro C."/>
            <person name="Guiguen Y."/>
        </authorList>
    </citation>
    <scope>NUCLEOTIDE SEQUENCE [LARGE SCALE GENOMIC DNA]</scope>
    <source>
        <tissue evidence="2">Blood</tissue>
    </source>
</reference>
<protein>
    <submittedName>
        <fullName evidence="2">Uncharacterized protein</fullName>
    </submittedName>
</protein>
<proteinExistence type="predicted"/>
<evidence type="ECO:0000313" key="3">
    <source>
        <dbReference type="Proteomes" id="UP000465112"/>
    </source>
</evidence>
<dbReference type="Proteomes" id="UP000465112">
    <property type="component" value="Chromosome 24"/>
</dbReference>
<organism evidence="2 3">
    <name type="scientific">Perca fluviatilis</name>
    <name type="common">European perch</name>
    <dbReference type="NCBI Taxonomy" id="8168"/>
    <lineage>
        <taxon>Eukaryota</taxon>
        <taxon>Metazoa</taxon>
        <taxon>Chordata</taxon>
        <taxon>Craniata</taxon>
        <taxon>Vertebrata</taxon>
        <taxon>Euteleostomi</taxon>
        <taxon>Actinopterygii</taxon>
        <taxon>Neopterygii</taxon>
        <taxon>Teleostei</taxon>
        <taxon>Neoteleostei</taxon>
        <taxon>Acanthomorphata</taxon>
        <taxon>Eupercaria</taxon>
        <taxon>Perciformes</taxon>
        <taxon>Percoidei</taxon>
        <taxon>Percidae</taxon>
        <taxon>Percinae</taxon>
        <taxon>Perca</taxon>
    </lineage>
</organism>
<gene>
    <name evidence="2" type="ORF">PFLUV_G00276430</name>
</gene>
<evidence type="ECO:0000313" key="2">
    <source>
        <dbReference type="EMBL" id="KAF1371954.1"/>
    </source>
</evidence>
<accession>A0A6A5E7F6</accession>
<feature type="region of interest" description="Disordered" evidence="1">
    <location>
        <begin position="68"/>
        <end position="96"/>
    </location>
</feature>